<feature type="chain" id="PRO_5013111461" description="Htaa protein" evidence="2">
    <location>
        <begin position="23"/>
        <end position="309"/>
    </location>
</feature>
<evidence type="ECO:0008006" key="5">
    <source>
        <dbReference type="Google" id="ProtNLM"/>
    </source>
</evidence>
<dbReference type="EMBL" id="FTNI01000016">
    <property type="protein sequence ID" value="SIR83319.1"/>
    <property type="molecule type" value="Genomic_DNA"/>
</dbReference>
<dbReference type="AlphaFoldDB" id="A0A1N7E5D9"/>
<organism evidence="3 4">
    <name type="scientific">Microbispora rosea</name>
    <dbReference type="NCBI Taxonomy" id="58117"/>
    <lineage>
        <taxon>Bacteria</taxon>
        <taxon>Bacillati</taxon>
        <taxon>Actinomycetota</taxon>
        <taxon>Actinomycetes</taxon>
        <taxon>Streptosporangiales</taxon>
        <taxon>Streptosporangiaceae</taxon>
        <taxon>Microbispora</taxon>
    </lineage>
</organism>
<feature type="compositionally biased region" description="Acidic residues" evidence="1">
    <location>
        <begin position="77"/>
        <end position="86"/>
    </location>
</feature>
<dbReference type="RefSeq" id="WP_076437622.1">
    <property type="nucleotide sequence ID" value="NZ_FTNI01000016.1"/>
</dbReference>
<feature type="region of interest" description="Disordered" evidence="1">
    <location>
        <begin position="69"/>
        <end position="116"/>
    </location>
</feature>
<gene>
    <name evidence="3" type="ORF">SAMN05421833_116177</name>
</gene>
<proteinExistence type="predicted"/>
<name>A0A1N7E5D9_9ACTN</name>
<dbReference type="OrthoDB" id="3515863at2"/>
<keyword evidence="4" id="KW-1185">Reference proteome</keyword>
<evidence type="ECO:0000256" key="1">
    <source>
        <dbReference type="SAM" id="MobiDB-lite"/>
    </source>
</evidence>
<protein>
    <recommendedName>
        <fullName evidence="5">Htaa protein</fullName>
    </recommendedName>
</protein>
<evidence type="ECO:0000256" key="2">
    <source>
        <dbReference type="SAM" id="SignalP"/>
    </source>
</evidence>
<dbReference type="STRING" id="58117.SAMN05421833_116177"/>
<accession>A0A1N7E5D9</accession>
<evidence type="ECO:0000313" key="4">
    <source>
        <dbReference type="Proteomes" id="UP000186096"/>
    </source>
</evidence>
<keyword evidence="2" id="KW-0732">Signal</keyword>
<reference evidence="4" key="1">
    <citation type="submission" date="2017-01" db="EMBL/GenBank/DDBJ databases">
        <authorList>
            <person name="Varghese N."/>
            <person name="Submissions S."/>
        </authorList>
    </citation>
    <scope>NUCLEOTIDE SEQUENCE [LARGE SCALE GENOMIC DNA]</scope>
    <source>
        <strain evidence="4">ATCC 12950</strain>
    </source>
</reference>
<evidence type="ECO:0000313" key="3">
    <source>
        <dbReference type="EMBL" id="SIR83319.1"/>
    </source>
</evidence>
<feature type="signal peptide" evidence="2">
    <location>
        <begin position="1"/>
        <end position="22"/>
    </location>
</feature>
<dbReference type="Proteomes" id="UP000186096">
    <property type="component" value="Unassembled WGS sequence"/>
</dbReference>
<sequence>MMRPLLATLVLATATTATTAAAAPAPASGDLAIRSVVVRPSEPVVGPSGSVRLVVDVVARGADRVSVVLEPGRAPAEDDEPGEEPGPDVTPSPPSGDAVPVPSVSPDPAVPPGATVPATVPGTVPAAVPAAVPLPGLGGLASAVVPGVTGASRDGRPARRISSGEWETWRFLPDKALSRWYPSGPWTVVATAVTGRGERVVAHAGFNLRRETEIEGLKVAREGNGVRVTGTLMRVDPVGKVDYRPFAGQRVRIRFRPEGSSRWKTVGEAVTRRDGWFTARVRADGEGAWRAEYAGTSRYAADASPQREA</sequence>